<keyword evidence="3 4" id="KW-0687">Ribonucleoprotein</keyword>
<evidence type="ECO:0000313" key="6">
    <source>
        <dbReference type="EMBL" id="KAK9827426.1"/>
    </source>
</evidence>
<proteinExistence type="inferred from homology"/>
<keyword evidence="5" id="KW-1133">Transmembrane helix</keyword>
<dbReference type="GO" id="GO:0005762">
    <property type="term" value="C:mitochondrial large ribosomal subunit"/>
    <property type="evidence" value="ECO:0007669"/>
    <property type="project" value="TreeGrafter"/>
</dbReference>
<dbReference type="PANTHER" id="PTHR11761">
    <property type="entry name" value="50S/60S RIBOSOMAL PROTEIN L14/L23"/>
    <property type="match status" value="1"/>
</dbReference>
<accession>A0AAW1R194</accession>
<evidence type="ECO:0000256" key="2">
    <source>
        <dbReference type="ARBA" id="ARBA00022980"/>
    </source>
</evidence>
<dbReference type="EMBL" id="JALJOS010000018">
    <property type="protein sequence ID" value="KAK9827426.1"/>
    <property type="molecule type" value="Genomic_DNA"/>
</dbReference>
<dbReference type="PANTHER" id="PTHR11761:SF3">
    <property type="entry name" value="LARGE RIBOSOMAL SUBUNIT PROTEIN UL14M"/>
    <property type="match status" value="1"/>
</dbReference>
<comment type="similarity">
    <text evidence="1 4">Belongs to the universal ribosomal protein uL14 family.</text>
</comment>
<sequence>MIGSGTFLDVTDNSGARVVQCINQSGTAWRVGDTITVAVKSASKGKVTAGSVQKAVITETRKEFKRADGSTLKFDKNACVLVDPKGQPIGTRVLGFATHELPTVIFAIVGLGTFVSVLMTSTAKKLGAKQEAPSMEDRMKIFDQPSTKK</sequence>
<dbReference type="GO" id="GO:0070180">
    <property type="term" value="F:large ribosomal subunit rRNA binding"/>
    <property type="evidence" value="ECO:0007669"/>
    <property type="project" value="TreeGrafter"/>
</dbReference>
<dbReference type="HAMAP" id="MF_01367">
    <property type="entry name" value="Ribosomal_uL14"/>
    <property type="match status" value="1"/>
</dbReference>
<evidence type="ECO:0000256" key="5">
    <source>
        <dbReference type="SAM" id="Phobius"/>
    </source>
</evidence>
<feature type="transmembrane region" description="Helical" evidence="5">
    <location>
        <begin position="101"/>
        <end position="120"/>
    </location>
</feature>
<evidence type="ECO:0000313" key="7">
    <source>
        <dbReference type="Proteomes" id="UP001438707"/>
    </source>
</evidence>
<dbReference type="CDD" id="cd00337">
    <property type="entry name" value="Ribosomal_uL14"/>
    <property type="match status" value="1"/>
</dbReference>
<dbReference type="SMART" id="SM01374">
    <property type="entry name" value="Ribosomal_L14"/>
    <property type="match status" value="1"/>
</dbReference>
<keyword evidence="7" id="KW-1185">Reference proteome</keyword>
<dbReference type="AlphaFoldDB" id="A0AAW1R194"/>
<dbReference type="SUPFAM" id="SSF50193">
    <property type="entry name" value="Ribosomal protein L14"/>
    <property type="match status" value="1"/>
</dbReference>
<evidence type="ECO:0000256" key="1">
    <source>
        <dbReference type="ARBA" id="ARBA00010745"/>
    </source>
</evidence>
<organism evidence="6 7">
    <name type="scientific">Apatococcus lobatus</name>
    <dbReference type="NCBI Taxonomy" id="904363"/>
    <lineage>
        <taxon>Eukaryota</taxon>
        <taxon>Viridiplantae</taxon>
        <taxon>Chlorophyta</taxon>
        <taxon>core chlorophytes</taxon>
        <taxon>Trebouxiophyceae</taxon>
        <taxon>Chlorellales</taxon>
        <taxon>Chlorellaceae</taxon>
        <taxon>Apatococcus</taxon>
    </lineage>
</organism>
<name>A0AAW1R194_9CHLO</name>
<dbReference type="GO" id="GO:0006412">
    <property type="term" value="P:translation"/>
    <property type="evidence" value="ECO:0007669"/>
    <property type="project" value="InterPro"/>
</dbReference>
<reference evidence="6 7" key="1">
    <citation type="journal article" date="2024" name="Nat. Commun.">
        <title>Phylogenomics reveals the evolutionary origins of lichenization in chlorophyte algae.</title>
        <authorList>
            <person name="Puginier C."/>
            <person name="Libourel C."/>
            <person name="Otte J."/>
            <person name="Skaloud P."/>
            <person name="Haon M."/>
            <person name="Grisel S."/>
            <person name="Petersen M."/>
            <person name="Berrin J.G."/>
            <person name="Delaux P.M."/>
            <person name="Dal Grande F."/>
            <person name="Keller J."/>
        </authorList>
    </citation>
    <scope>NUCLEOTIDE SEQUENCE [LARGE SCALE GENOMIC DNA]</scope>
    <source>
        <strain evidence="6 7">SAG 2145</strain>
    </source>
</reference>
<dbReference type="InterPro" id="IPR036853">
    <property type="entry name" value="Ribosomal_uL14_sf"/>
</dbReference>
<dbReference type="InterPro" id="IPR000218">
    <property type="entry name" value="Ribosomal_uL14"/>
</dbReference>
<dbReference type="Proteomes" id="UP001438707">
    <property type="component" value="Unassembled WGS sequence"/>
</dbReference>
<keyword evidence="5" id="KW-0472">Membrane</keyword>
<protein>
    <recommendedName>
        <fullName evidence="8">50S ribosomal protein L14</fullName>
    </recommendedName>
</protein>
<dbReference type="GO" id="GO:0003735">
    <property type="term" value="F:structural constituent of ribosome"/>
    <property type="evidence" value="ECO:0007669"/>
    <property type="project" value="InterPro"/>
</dbReference>
<gene>
    <name evidence="6" type="ORF">WJX74_001273</name>
</gene>
<evidence type="ECO:0008006" key="8">
    <source>
        <dbReference type="Google" id="ProtNLM"/>
    </source>
</evidence>
<dbReference type="Gene3D" id="2.40.150.20">
    <property type="entry name" value="Ribosomal protein L14"/>
    <property type="match status" value="1"/>
</dbReference>
<keyword evidence="2 4" id="KW-0689">Ribosomal protein</keyword>
<evidence type="ECO:0000256" key="4">
    <source>
        <dbReference type="RuleBase" id="RU003949"/>
    </source>
</evidence>
<keyword evidence="5" id="KW-0812">Transmembrane</keyword>
<evidence type="ECO:0000256" key="3">
    <source>
        <dbReference type="ARBA" id="ARBA00023274"/>
    </source>
</evidence>
<dbReference type="Pfam" id="PF00238">
    <property type="entry name" value="Ribosomal_L14"/>
    <property type="match status" value="1"/>
</dbReference>
<comment type="caution">
    <text evidence="6">The sequence shown here is derived from an EMBL/GenBank/DDBJ whole genome shotgun (WGS) entry which is preliminary data.</text>
</comment>